<feature type="domain" description="Putative tail fiber protein gp53-like C-terminal" evidence="1">
    <location>
        <begin position="309"/>
        <end position="396"/>
    </location>
</feature>
<evidence type="ECO:0000313" key="2">
    <source>
        <dbReference type="EMBL" id="CAB3918785.1"/>
    </source>
</evidence>
<dbReference type="Pfam" id="PF21882">
    <property type="entry name" value="Gp53-like_C"/>
    <property type="match status" value="1"/>
</dbReference>
<sequence>MATRIYKTPFAATGDKETLATADQPDGKVSLQAGFTPDYELPNDNANYRPVGRAETNGIINEITEALGGLQLHGFATWQAIEGGWPKGAFAIVGEVVYRSEIDNNTSSPQPDGLDWTPVFNHGVAVIAGLSNVNVTLTSAQHSKPIIVLSGALTGEVQIIFPTTRKEWLVVNNATGIYTLTCKTSAGSGVVIPSGNSAWVFGDGTSLLPVTGLQATESRQGTAKVATQAGVETGTEDGLIVTPKKLMQALKNGIVKATESVFGLVKLASQAQTNAGVDDTTAVTPKKLRWGISMSLGMNGHLALPSWLGGVIFQWGGASIILSTSSGDYYTGGANVNFSIEFPNAAWRIFPAIYNTPNAMDSISVSGLSVSGASFVGSTSNESQQAPVFSYFVIGN</sequence>
<evidence type="ECO:0000259" key="1">
    <source>
        <dbReference type="Pfam" id="PF21882"/>
    </source>
</evidence>
<dbReference type="InterPro" id="IPR054075">
    <property type="entry name" value="Gp53-like_C"/>
</dbReference>
<protein>
    <recommendedName>
        <fullName evidence="1">Putative tail fiber protein gp53-like C-terminal domain-containing protein</fullName>
    </recommendedName>
</protein>
<dbReference type="RefSeq" id="WP_180100547.1">
    <property type="nucleotide sequence ID" value="NZ_CADIKR010000009.1"/>
</dbReference>
<evidence type="ECO:0000313" key="3">
    <source>
        <dbReference type="Proteomes" id="UP000507140"/>
    </source>
</evidence>
<reference evidence="2 3" key="1">
    <citation type="submission" date="2020-04" db="EMBL/GenBank/DDBJ databases">
        <authorList>
            <person name="De Canck E."/>
        </authorList>
    </citation>
    <scope>NUCLEOTIDE SEQUENCE [LARGE SCALE GENOMIC DNA]</scope>
    <source>
        <strain evidence="2 3">LMG 3415</strain>
    </source>
</reference>
<gene>
    <name evidence="2" type="ORF">LMG3415_05396</name>
</gene>
<dbReference type="EMBL" id="CADIKR010000009">
    <property type="protein sequence ID" value="CAB3918785.1"/>
    <property type="molecule type" value="Genomic_DNA"/>
</dbReference>
<accession>A0ABM8LL95</accession>
<comment type="caution">
    <text evidence="2">The sequence shown here is derived from an EMBL/GenBank/DDBJ whole genome shotgun (WGS) entry which is preliminary data.</text>
</comment>
<keyword evidence="3" id="KW-1185">Reference proteome</keyword>
<proteinExistence type="predicted"/>
<dbReference type="Gene3D" id="2.60.40.3940">
    <property type="match status" value="1"/>
</dbReference>
<organism evidence="2 3">
    <name type="scientific">Achromobacter mucicolens</name>
    <dbReference type="NCBI Taxonomy" id="1389922"/>
    <lineage>
        <taxon>Bacteria</taxon>
        <taxon>Pseudomonadati</taxon>
        <taxon>Pseudomonadota</taxon>
        <taxon>Betaproteobacteria</taxon>
        <taxon>Burkholderiales</taxon>
        <taxon>Alcaligenaceae</taxon>
        <taxon>Achromobacter</taxon>
    </lineage>
</organism>
<dbReference type="Proteomes" id="UP000507140">
    <property type="component" value="Unassembled WGS sequence"/>
</dbReference>
<name>A0ABM8LL95_9BURK</name>